<protein>
    <recommendedName>
        <fullName evidence="14">Histone-lysine N-methyltransferase</fullName>
    </recommendedName>
</protein>
<dbReference type="InterPro" id="IPR003616">
    <property type="entry name" value="Post-SET_dom"/>
</dbReference>
<organism evidence="12 13">
    <name type="scientific">Aphis gossypii</name>
    <name type="common">Cotton aphid</name>
    <dbReference type="NCBI Taxonomy" id="80765"/>
    <lineage>
        <taxon>Eukaryota</taxon>
        <taxon>Metazoa</taxon>
        <taxon>Ecdysozoa</taxon>
        <taxon>Arthropoda</taxon>
        <taxon>Hexapoda</taxon>
        <taxon>Insecta</taxon>
        <taxon>Pterygota</taxon>
        <taxon>Neoptera</taxon>
        <taxon>Paraneoptera</taxon>
        <taxon>Hemiptera</taxon>
        <taxon>Sternorrhyncha</taxon>
        <taxon>Aphidomorpha</taxon>
        <taxon>Aphidoidea</taxon>
        <taxon>Aphididae</taxon>
        <taxon>Aphidini</taxon>
        <taxon>Aphis</taxon>
        <taxon>Aphis</taxon>
    </lineage>
</organism>
<dbReference type="InterPro" id="IPR006560">
    <property type="entry name" value="AWS_dom"/>
</dbReference>
<dbReference type="Proteomes" id="UP001154329">
    <property type="component" value="Chromosome 3"/>
</dbReference>
<keyword evidence="7" id="KW-0539">Nucleus</keyword>
<accession>A0A9P0NQE8</accession>
<feature type="region of interest" description="Disordered" evidence="8">
    <location>
        <begin position="1388"/>
        <end position="1408"/>
    </location>
</feature>
<evidence type="ECO:0000256" key="8">
    <source>
        <dbReference type="SAM" id="MobiDB-lite"/>
    </source>
</evidence>
<keyword evidence="4" id="KW-0489">Methyltransferase</keyword>
<dbReference type="SUPFAM" id="SSF82199">
    <property type="entry name" value="SET domain"/>
    <property type="match status" value="1"/>
</dbReference>
<dbReference type="PROSITE" id="PS50280">
    <property type="entry name" value="SET"/>
    <property type="match status" value="1"/>
</dbReference>
<evidence type="ECO:0000259" key="9">
    <source>
        <dbReference type="PROSITE" id="PS50280"/>
    </source>
</evidence>
<dbReference type="Pfam" id="PF00856">
    <property type="entry name" value="SET"/>
    <property type="match status" value="1"/>
</dbReference>
<evidence type="ECO:0000256" key="1">
    <source>
        <dbReference type="ARBA" id="ARBA00004123"/>
    </source>
</evidence>
<dbReference type="InterPro" id="IPR001214">
    <property type="entry name" value="SET_dom"/>
</dbReference>
<evidence type="ECO:0000313" key="12">
    <source>
        <dbReference type="EMBL" id="CAH1732465.1"/>
    </source>
</evidence>
<dbReference type="Gene3D" id="2.170.270.10">
    <property type="entry name" value="SET domain"/>
    <property type="match status" value="1"/>
</dbReference>
<evidence type="ECO:0000259" key="11">
    <source>
        <dbReference type="PROSITE" id="PS51215"/>
    </source>
</evidence>
<evidence type="ECO:0000256" key="4">
    <source>
        <dbReference type="ARBA" id="ARBA00022603"/>
    </source>
</evidence>
<reference evidence="12" key="1">
    <citation type="submission" date="2022-02" db="EMBL/GenBank/DDBJ databases">
        <authorList>
            <person name="King R."/>
        </authorList>
    </citation>
    <scope>NUCLEOTIDE SEQUENCE</scope>
</reference>
<evidence type="ECO:0000259" key="10">
    <source>
        <dbReference type="PROSITE" id="PS50868"/>
    </source>
</evidence>
<dbReference type="PANTHER" id="PTHR46711:SF1">
    <property type="entry name" value="HISTONE-LYSINE N-METHYLTRANSFERASE SETD2"/>
    <property type="match status" value="1"/>
</dbReference>
<dbReference type="InterPro" id="IPR046341">
    <property type="entry name" value="SET_dom_sf"/>
</dbReference>
<feature type="region of interest" description="Disordered" evidence="8">
    <location>
        <begin position="192"/>
        <end position="267"/>
    </location>
</feature>
<feature type="domain" description="SET" evidence="9">
    <location>
        <begin position="862"/>
        <end position="977"/>
    </location>
</feature>
<feature type="region of interest" description="Disordered" evidence="8">
    <location>
        <begin position="20"/>
        <end position="49"/>
    </location>
</feature>
<feature type="compositionally biased region" description="Polar residues" evidence="8">
    <location>
        <begin position="256"/>
        <end position="267"/>
    </location>
</feature>
<dbReference type="SMART" id="SM00570">
    <property type="entry name" value="AWS"/>
    <property type="match status" value="1"/>
</dbReference>
<feature type="compositionally biased region" description="Basic residues" evidence="8">
    <location>
        <begin position="242"/>
        <end position="255"/>
    </location>
</feature>
<feature type="domain" description="Post-SET" evidence="10">
    <location>
        <begin position="985"/>
        <end position="1001"/>
    </location>
</feature>
<evidence type="ECO:0000313" key="13">
    <source>
        <dbReference type="Proteomes" id="UP001154329"/>
    </source>
</evidence>
<dbReference type="InterPro" id="IPR042294">
    <property type="entry name" value="SETD2_animal"/>
</dbReference>
<keyword evidence="13" id="KW-1185">Reference proteome</keyword>
<evidence type="ECO:0000256" key="6">
    <source>
        <dbReference type="ARBA" id="ARBA00022691"/>
    </source>
</evidence>
<evidence type="ECO:0000256" key="2">
    <source>
        <dbReference type="ARBA" id="ARBA00004286"/>
    </source>
</evidence>
<reference evidence="12" key="2">
    <citation type="submission" date="2022-10" db="EMBL/GenBank/DDBJ databases">
        <authorList>
            <consortium name="ENA_rothamsted_submissions"/>
            <consortium name="culmorum"/>
            <person name="King R."/>
        </authorList>
    </citation>
    <scope>NUCLEOTIDE SEQUENCE</scope>
</reference>
<comment type="subcellular location">
    <subcellularLocation>
        <location evidence="2">Chromosome</location>
    </subcellularLocation>
    <subcellularLocation>
        <location evidence="1">Nucleus</location>
    </subcellularLocation>
</comment>
<dbReference type="PROSITE" id="PS51215">
    <property type="entry name" value="AWS"/>
    <property type="match status" value="1"/>
</dbReference>
<evidence type="ECO:0008006" key="14">
    <source>
        <dbReference type="Google" id="ProtNLM"/>
    </source>
</evidence>
<evidence type="ECO:0000256" key="5">
    <source>
        <dbReference type="ARBA" id="ARBA00022679"/>
    </source>
</evidence>
<dbReference type="SMART" id="SM00508">
    <property type="entry name" value="PostSET"/>
    <property type="match status" value="1"/>
</dbReference>
<dbReference type="GO" id="GO:0005634">
    <property type="term" value="C:nucleus"/>
    <property type="evidence" value="ECO:0007669"/>
    <property type="project" value="UniProtKB-SubCell"/>
</dbReference>
<dbReference type="GO" id="GO:0032259">
    <property type="term" value="P:methylation"/>
    <property type="evidence" value="ECO:0007669"/>
    <property type="project" value="UniProtKB-KW"/>
</dbReference>
<evidence type="ECO:0000256" key="3">
    <source>
        <dbReference type="ARBA" id="ARBA00022454"/>
    </source>
</evidence>
<feature type="region of interest" description="Disordered" evidence="8">
    <location>
        <begin position="685"/>
        <end position="706"/>
    </location>
</feature>
<keyword evidence="5" id="KW-0808">Transferase</keyword>
<proteinExistence type="predicted"/>
<evidence type="ECO:0000256" key="7">
    <source>
        <dbReference type="ARBA" id="ARBA00023242"/>
    </source>
</evidence>
<feature type="region of interest" description="Disordered" evidence="8">
    <location>
        <begin position="1002"/>
        <end position="1033"/>
    </location>
</feature>
<name>A0A9P0NQE8_APHGO</name>
<dbReference type="PROSITE" id="PS50868">
    <property type="entry name" value="POST_SET"/>
    <property type="match status" value="1"/>
</dbReference>
<dbReference type="EMBL" id="OU899036">
    <property type="protein sequence ID" value="CAH1732465.1"/>
    <property type="molecule type" value="Genomic_DNA"/>
</dbReference>
<keyword evidence="6" id="KW-0949">S-adenosyl-L-methionine</keyword>
<keyword evidence="3" id="KW-0158">Chromosome</keyword>
<sequence length="1783" mass="205076">MDEFCTENNSLMRKFNKQVDKPSNKRNLSSGLELVDENHSNTDLKSSLPSRKQRLKEYLTTTHIPDKNINSTNKIHNFSTVSLINFVPKIDDYNKPVKVKSQWTRTSQMELALENSESLQTNNIQSVNNLSKYEKVNEVFTMAVSPTNGVINQINECTNTNNTRKTNKIIDSNLDFENHCRVVVHKLDDNSVQVKRKRGRPKKTSINIKDNTPINTNTDNQEPVKTNSVVDLNPQNADQSKVIKRGRGRPRKKKITSSTKQLPPSTSNNIVSKIKRKAQSPVIENKRIKLISDQFEPEVNENCSSSDESEVNENGSMINNTPILIFPDDGVNLKCISLSRCDIPKNTSLVTLGSCDRPYLQEKTESTFLKNLNGLNTQQNTTHVNVLEDCNNLNAQENITCANFLERCNNLNVQENTTHINSLEESDNLNAQENTACANFLEKCNHLNVQENTTHINFLEESDARININESSFKNEQDVFSELEFVDWNPLPKRRIRSNSVNDTIKIKNRKNSLSDNFVYKSSNNLSIIDDNMLVKPWKSLSYIESGPNILDERIVQDELAKKLRSKLKRSRSFPHCLGLDKMIWRFIVNAHESYSEENYEMISNLDSNMVMDMDVNVDADADLVPGMRFIKEILPGRCDHHYRSNSVPVEQYKQPKEKTSYISRSLDNLNMLCSTHDPPSFQIPSNISNLKNCESDPEESEGKIRRSKRLNTKIKNSDILEEEFFLSSENSKIESLLLADEIRKENERNLAEARANDPELDKKLKKLNFTLITNNLFRPSRKKMSEYTPAEQQELRRLKPRRTINSDTYKCHCKYTKKDWIEKKPGCAVECLNRLLNIECGVTCVLKAFCTNKQFQNKQFKRTKIVKTANKGYGVFAMEDIPSGTFVDEYIGEVIDQDEMIKRMKLKVYMFNNYMVQLKHDEIIDATRKGNITRFINHSCDPNCVAEKWNVLGESRMGFFSKQFIRKGEEITFDYSFEIFGDAAQQKCYCGSPKCRGVISKTSRIGDQGSSNENSSDESSSDEVAEPVDETSEVKLDPCLEKKRKTIKKITNKDKQRLRQLDKQLTDISKLKNKNRSDLESSTLNLNKLMVHITDSMSRSHILKFIRDNDLNCKRLFMNFNGLNIIHSWMTSNDNEDLKLEIVQTLADLPISNRNTITKSKVLDIIAQWANIPLNIKEVIENLEYPISQIKEHEEEVDKLLPDAINTSLLVQAARVLWKKWIVLKIVFKIPKLDRPKEVNIADDVSQTSIHLPQPKPNSVPYHFGNSTIRPSQPYKISYMQSQGTGYGQTSSTDPIKQIIYHHNPMNNQDRNDTVFEWNKKHWNLPVKTNKVFNSAMVNYQSNLVLNLKQSSTSTFKPRSMRSDIPRIENSTSTKNMKWSDIPEINSTTRDVSTNSSEKNNCKNTQGNKLFETKPTVYYPIEEIITTNQTWNLPPPTIVELSNGSTLHSMLKTVPPCLPNDLISNTSDETSQCMFSNDITWYIMRPENVMYDAQHPSIQEQLAFLPIDETVKKSTKSQLNKPNINHKKTDFIENYKAIQPLDDDVRKKLFKQCEENVHQLVNKGILNRSKSAKLNFLDQSPIKVLQSFFNKKIVKSTYTTSENNQNQYVLPNLIKRIKVISNCYRKQPSKIIEINNRVKSNSQKSKNDIFRIKEDQKTEKTDTISMALILHNEQLSTVPETINLNKVLNKHSFKANTKNRFAFKILNGLIKHNLTMPKHFILKVPSDTKMITHDPSNELDIHYKLIPSVQNILCAKLNKGIGKDTINVYKQKIVMKYDETKP</sequence>
<dbReference type="PANTHER" id="PTHR46711">
    <property type="entry name" value="HISTONE-LYSINE N-METHYLTRANSFERASE SETD2"/>
    <property type="match status" value="1"/>
</dbReference>
<dbReference type="GO" id="GO:0005694">
    <property type="term" value="C:chromosome"/>
    <property type="evidence" value="ECO:0007669"/>
    <property type="project" value="UniProtKB-SubCell"/>
</dbReference>
<feature type="compositionally biased region" description="Polar residues" evidence="8">
    <location>
        <begin position="204"/>
        <end position="239"/>
    </location>
</feature>
<feature type="domain" description="AWS" evidence="11">
    <location>
        <begin position="807"/>
        <end position="860"/>
    </location>
</feature>
<feature type="compositionally biased region" description="Basic residues" evidence="8">
    <location>
        <begin position="194"/>
        <end position="203"/>
    </location>
</feature>
<feature type="compositionally biased region" description="Acidic residues" evidence="8">
    <location>
        <begin position="1016"/>
        <end position="1032"/>
    </location>
</feature>
<dbReference type="SMART" id="SM00317">
    <property type="entry name" value="SET"/>
    <property type="match status" value="1"/>
</dbReference>
<dbReference type="GO" id="GO:0046975">
    <property type="term" value="F:histone H3K36 methyltransferase activity"/>
    <property type="evidence" value="ECO:0007669"/>
    <property type="project" value="InterPro"/>
</dbReference>
<gene>
    <name evidence="12" type="ORF">APHIGO_LOCUS8952</name>
</gene>